<feature type="signal peptide" evidence="1">
    <location>
        <begin position="1"/>
        <end position="25"/>
    </location>
</feature>
<evidence type="ECO:0000313" key="2">
    <source>
        <dbReference type="EMBL" id="WEK33847.1"/>
    </source>
</evidence>
<dbReference type="EMBL" id="CP119311">
    <property type="protein sequence ID" value="WEK33847.1"/>
    <property type="molecule type" value="Genomic_DNA"/>
</dbReference>
<dbReference type="Proteomes" id="UP001220610">
    <property type="component" value="Chromosome"/>
</dbReference>
<dbReference type="Pfam" id="PF14064">
    <property type="entry name" value="HmuY"/>
    <property type="match status" value="1"/>
</dbReference>
<evidence type="ECO:0000256" key="1">
    <source>
        <dbReference type="SAM" id="SignalP"/>
    </source>
</evidence>
<accession>A0AAJ6BF35</accession>
<dbReference type="CDD" id="cd12105">
    <property type="entry name" value="HmuY"/>
    <property type="match status" value="1"/>
</dbReference>
<reference evidence="2" key="1">
    <citation type="submission" date="2023-03" db="EMBL/GenBank/DDBJ databases">
        <title>Andean soil-derived lignocellulolytic bacterial consortium as a source of novel taxa and putative plastic-active enzymes.</title>
        <authorList>
            <person name="Diaz-Garcia L."/>
            <person name="Chuvochina M."/>
            <person name="Feuerriegel G."/>
            <person name="Bunk B."/>
            <person name="Sproer C."/>
            <person name="Streit W.R."/>
            <person name="Rodriguez L.M."/>
            <person name="Overmann J."/>
            <person name="Jimenez D.J."/>
        </authorList>
    </citation>
    <scope>NUCLEOTIDE SEQUENCE</scope>
    <source>
        <strain evidence="2">MAG 7</strain>
    </source>
</reference>
<organism evidence="2 3">
    <name type="scientific">Candidatus Pseudobacter hemicellulosilyticus</name>
    <dbReference type="NCBI Taxonomy" id="3121375"/>
    <lineage>
        <taxon>Bacteria</taxon>
        <taxon>Pseudomonadati</taxon>
        <taxon>Bacteroidota</taxon>
        <taxon>Chitinophagia</taxon>
        <taxon>Chitinophagales</taxon>
        <taxon>Chitinophagaceae</taxon>
        <taxon>Pseudobacter</taxon>
    </lineage>
</organism>
<proteinExistence type="predicted"/>
<keyword evidence="1" id="KW-0732">Signal</keyword>
<dbReference type="InterPro" id="IPR025921">
    <property type="entry name" value="HmuY"/>
</dbReference>
<gene>
    <name evidence="2" type="ORF">P0Y53_15265</name>
</gene>
<feature type="chain" id="PRO_5042571627" evidence="1">
    <location>
        <begin position="26"/>
        <end position="262"/>
    </location>
</feature>
<evidence type="ECO:0000313" key="3">
    <source>
        <dbReference type="Proteomes" id="UP001220610"/>
    </source>
</evidence>
<name>A0AAJ6BF35_9BACT</name>
<dbReference type="AlphaFoldDB" id="A0AAJ6BF35"/>
<protein>
    <submittedName>
        <fullName evidence="2">HmuY family protein</fullName>
    </submittedName>
</protein>
<sequence length="262" mass="28939">MNNSNSLHRLLTLLTATALLFSACSKDSDDPLEEDKTTVKTGVYVVSNLAADTLASSGSDARPLYFSLEQNKVIPESERYSDKWDICFTSIYNSSVYANNGGAIGTPGYGSPGRGGIYLVVDRKFDKSYGYDTINFKPAVLPIPLDLFDQAFQAVKTVPVADIEFQTRVPISLDHFQSSGDGWGYYDFYGSLFPDNPRKAHVVYTLPRAMIVRTAKGKYAKITIKSIYKDIPANPDRDNKPGYVSFSYAIQMDGSKNLDITP</sequence>